<dbReference type="PRINTS" id="PR01837">
    <property type="entry name" value="MGTCSAPBPROT"/>
</dbReference>
<feature type="chain" id="PRO_5036266905" description="MgtC/SapB/SrpB/YhiD N-terminal domain-containing protein" evidence="7">
    <location>
        <begin position="20"/>
        <end position="350"/>
    </location>
</feature>
<protein>
    <recommendedName>
        <fullName evidence="8">MgtC/SapB/SrpB/YhiD N-terminal domain-containing protein</fullName>
    </recommendedName>
</protein>
<gene>
    <name evidence="9" type="ORF">CNMCM5623_004216</name>
    <name evidence="10" type="ORF">CNMCM7691_002497</name>
</gene>
<keyword evidence="7" id="KW-0732">Signal</keyword>
<evidence type="ECO:0000256" key="3">
    <source>
        <dbReference type="ARBA" id="ARBA00022692"/>
    </source>
</evidence>
<dbReference type="Proteomes" id="UP000641853">
    <property type="component" value="Unassembled WGS sequence"/>
</dbReference>
<proteinExistence type="predicted"/>
<evidence type="ECO:0000259" key="8">
    <source>
        <dbReference type="Pfam" id="PF02308"/>
    </source>
</evidence>
<evidence type="ECO:0000256" key="5">
    <source>
        <dbReference type="ARBA" id="ARBA00023136"/>
    </source>
</evidence>
<keyword evidence="3 6" id="KW-0812">Transmembrane</keyword>
<dbReference type="Proteomes" id="UP000654922">
    <property type="component" value="Unassembled WGS sequence"/>
</dbReference>
<feature type="transmembrane region" description="Helical" evidence="6">
    <location>
        <begin position="112"/>
        <end position="129"/>
    </location>
</feature>
<dbReference type="AlphaFoldDB" id="A0A8H6V2L6"/>
<comment type="subcellular location">
    <subcellularLocation>
        <location evidence="1">Cell membrane</location>
        <topology evidence="1">Multi-pass membrane protein</topology>
    </subcellularLocation>
</comment>
<evidence type="ECO:0000256" key="6">
    <source>
        <dbReference type="SAM" id="Phobius"/>
    </source>
</evidence>
<organism evidence="10 11">
    <name type="scientific">Aspergillus felis</name>
    <dbReference type="NCBI Taxonomy" id="1287682"/>
    <lineage>
        <taxon>Eukaryota</taxon>
        <taxon>Fungi</taxon>
        <taxon>Dikarya</taxon>
        <taxon>Ascomycota</taxon>
        <taxon>Pezizomycotina</taxon>
        <taxon>Eurotiomycetes</taxon>
        <taxon>Eurotiomycetidae</taxon>
        <taxon>Eurotiales</taxon>
        <taxon>Aspergillaceae</taxon>
        <taxon>Aspergillus</taxon>
        <taxon>Aspergillus subgen. Fumigati</taxon>
    </lineage>
</organism>
<dbReference type="OrthoDB" id="10052237at2759"/>
<dbReference type="InterPro" id="IPR003416">
    <property type="entry name" value="MgtC/SapB/SrpB/YhiD_fam"/>
</dbReference>
<evidence type="ECO:0000256" key="2">
    <source>
        <dbReference type="ARBA" id="ARBA00022475"/>
    </source>
</evidence>
<accession>A0A8H6V2L6</accession>
<dbReference type="InterPro" id="IPR049177">
    <property type="entry name" value="MgtC_SapB_SrpB_YhiD_N"/>
</dbReference>
<feature type="transmembrane region" description="Helical" evidence="6">
    <location>
        <begin position="178"/>
        <end position="198"/>
    </location>
</feature>
<reference evidence="10" key="1">
    <citation type="submission" date="2020-06" db="EMBL/GenBank/DDBJ databases">
        <title>Draft genome sequences of strains closely related to Aspergillus parafelis and Aspergillus hiratsukae.</title>
        <authorList>
            <person name="Dos Santos R.A.C."/>
            <person name="Rivero-Menendez O."/>
            <person name="Steenwyk J.L."/>
            <person name="Mead M.E."/>
            <person name="Goldman G.H."/>
            <person name="Alastruey-Izquierdo A."/>
            <person name="Rokas A."/>
        </authorList>
    </citation>
    <scope>NUCLEOTIDE SEQUENCE</scope>
    <source>
        <strain evidence="9">CNM-CM5623</strain>
        <strain evidence="10">CNM-CM7691</strain>
    </source>
</reference>
<evidence type="ECO:0000313" key="10">
    <source>
        <dbReference type="EMBL" id="KAF7176368.1"/>
    </source>
</evidence>
<dbReference type="EMBL" id="JACBAG010001912">
    <property type="protein sequence ID" value="KAF7176368.1"/>
    <property type="molecule type" value="Genomic_DNA"/>
</dbReference>
<comment type="caution">
    <text evidence="10">The sequence shown here is derived from an EMBL/GenBank/DDBJ whole genome shotgun (WGS) entry which is preliminary data.</text>
</comment>
<sequence>MKLAVALLAGASLLPGALSFTNACKEGLLYCGKTLEQYHGYSTQELMSVVFMGNLDALVKPDDALFKCNDSKGGLQLSDQQAWTQVGQLLVATGLSSIIGIEREWRHKAAGLRTNTLVGIGAALFMLISKLGSFDVLDKGLVVLDPSRIAAQIVSGIGFIGGGIIFKQRNEIRGLTTAAGVWLSAAVGAACGAGLLRLASVSTALYFLAVLVYPTLMHILRQYLDRRKDSIEISAVIRYRTGADGLQTLLINIMEAGFRVEMITRLEEVLVNQAASKGPAAGDGHPSISNFSRTPKTPAAHIERLERIFDIHLTVDGSTGPDSLMDALSQLDSVISVSIEDDEGEFVQRV</sequence>
<feature type="transmembrane region" description="Helical" evidence="6">
    <location>
        <begin position="149"/>
        <end position="166"/>
    </location>
</feature>
<evidence type="ECO:0000256" key="4">
    <source>
        <dbReference type="ARBA" id="ARBA00022989"/>
    </source>
</evidence>
<evidence type="ECO:0000256" key="7">
    <source>
        <dbReference type="SAM" id="SignalP"/>
    </source>
</evidence>
<name>A0A8H6V2L6_9EURO</name>
<evidence type="ECO:0000313" key="9">
    <source>
        <dbReference type="EMBL" id="KAF7171941.1"/>
    </source>
</evidence>
<evidence type="ECO:0000313" key="11">
    <source>
        <dbReference type="Proteomes" id="UP000641853"/>
    </source>
</evidence>
<feature type="domain" description="MgtC/SapB/SrpB/YhiD N-terminal" evidence="8">
    <location>
        <begin position="89"/>
        <end position="216"/>
    </location>
</feature>
<dbReference type="GO" id="GO:0005886">
    <property type="term" value="C:plasma membrane"/>
    <property type="evidence" value="ECO:0007669"/>
    <property type="project" value="UniProtKB-SubCell"/>
</dbReference>
<evidence type="ECO:0000256" key="1">
    <source>
        <dbReference type="ARBA" id="ARBA00004651"/>
    </source>
</evidence>
<dbReference type="PANTHER" id="PTHR33778">
    <property type="entry name" value="PROTEIN MGTC"/>
    <property type="match status" value="1"/>
</dbReference>
<dbReference type="PANTHER" id="PTHR33778:SF1">
    <property type="entry name" value="MAGNESIUM TRANSPORTER YHID-RELATED"/>
    <property type="match status" value="1"/>
</dbReference>
<keyword evidence="2" id="KW-1003">Cell membrane</keyword>
<dbReference type="EMBL" id="JACBAE010001160">
    <property type="protein sequence ID" value="KAF7171941.1"/>
    <property type="molecule type" value="Genomic_DNA"/>
</dbReference>
<keyword evidence="4 6" id="KW-1133">Transmembrane helix</keyword>
<keyword evidence="11" id="KW-1185">Reference proteome</keyword>
<dbReference type="Pfam" id="PF02308">
    <property type="entry name" value="MgtC"/>
    <property type="match status" value="1"/>
</dbReference>
<feature type="signal peptide" evidence="7">
    <location>
        <begin position="1"/>
        <end position="19"/>
    </location>
</feature>
<keyword evidence="5 6" id="KW-0472">Membrane</keyword>
<feature type="transmembrane region" description="Helical" evidence="6">
    <location>
        <begin position="204"/>
        <end position="220"/>
    </location>
</feature>